<gene>
    <name evidence="1" type="ORF">VAE063_900288</name>
</gene>
<comment type="caution">
    <text evidence="1">The sequence shown here is derived from an EMBL/GenBank/DDBJ whole genome shotgun (WGS) entry which is preliminary data.</text>
</comment>
<sequence>MFILQSKILTLLSSILTSEDEQLLTTIGIISVVGDEQLTLYL</sequence>
<reference evidence="1" key="1">
    <citation type="submission" date="2022-06" db="EMBL/GenBank/DDBJ databases">
        <authorList>
            <person name="Goudenege D."/>
            <person name="Le Roux F."/>
        </authorList>
    </citation>
    <scope>NUCLEOTIDE SEQUENCE</scope>
    <source>
        <strain evidence="1">12-063</strain>
    </source>
</reference>
<organism evidence="1 2">
    <name type="scientific">Vibrio aestuarianus</name>
    <dbReference type="NCBI Taxonomy" id="28171"/>
    <lineage>
        <taxon>Bacteria</taxon>
        <taxon>Pseudomonadati</taxon>
        <taxon>Pseudomonadota</taxon>
        <taxon>Gammaproteobacteria</taxon>
        <taxon>Vibrionales</taxon>
        <taxon>Vibrionaceae</taxon>
        <taxon>Vibrio</taxon>
    </lineage>
</organism>
<evidence type="ECO:0000313" key="1">
    <source>
        <dbReference type="EMBL" id="CAH8217623.1"/>
    </source>
</evidence>
<dbReference type="EMBL" id="CALYLK010000131">
    <property type="protein sequence ID" value="CAH8217623.1"/>
    <property type="molecule type" value="Genomic_DNA"/>
</dbReference>
<dbReference type="RefSeq" id="WP_261914614.1">
    <property type="nucleotide sequence ID" value="NZ_CALYLA010000016.1"/>
</dbReference>
<keyword evidence="2" id="KW-1185">Reference proteome</keyword>
<protein>
    <submittedName>
        <fullName evidence="1">Uncharacterized protein</fullName>
    </submittedName>
</protein>
<proteinExistence type="predicted"/>
<dbReference type="Proteomes" id="UP001152658">
    <property type="component" value="Unassembled WGS sequence"/>
</dbReference>
<accession>A0ABN8TPA3</accession>
<name>A0ABN8TPA3_9VIBR</name>
<evidence type="ECO:0000313" key="2">
    <source>
        <dbReference type="Proteomes" id="UP001152658"/>
    </source>
</evidence>